<sequence>MQVLINLSSDNKLRTPEVLFVDGPDIPVYISDGLRVRVVSGTVGSVNAKIAPPGNITFLDVKLSKGSIFEIELPLEDNVLLYVVEGCVLVGEDEFSLKKMDTATLKYDGSWVTLKGKENNAQVY</sequence>
<dbReference type="InterPro" id="IPR011051">
    <property type="entry name" value="RmlC_Cupin_sf"/>
</dbReference>
<dbReference type="Proteomes" id="UP000292424">
    <property type="component" value="Chromosome"/>
</dbReference>
<dbReference type="RefSeq" id="WP_131329897.1">
    <property type="nucleotide sequence ID" value="NZ_CP044016.1"/>
</dbReference>
<reference evidence="1 2" key="1">
    <citation type="submission" date="2019-09" db="EMBL/GenBank/DDBJ databases">
        <title>Complete genome sequence of Arachidicoccus sp. B3-10 isolated from apple orchard soil.</title>
        <authorList>
            <person name="Kim H.S."/>
            <person name="Han K.-I."/>
            <person name="Suh M.K."/>
            <person name="Lee K.C."/>
            <person name="Eom M.K."/>
            <person name="Kim J.-S."/>
            <person name="Kang S.W."/>
            <person name="Sin Y."/>
            <person name="Lee J.-S."/>
        </authorList>
    </citation>
    <scope>NUCLEOTIDE SEQUENCE [LARGE SCALE GENOMIC DNA]</scope>
    <source>
        <strain evidence="1 2">B3-10</strain>
    </source>
</reference>
<dbReference type="PANTHER" id="PTHR13903:SF8">
    <property type="entry name" value="PIRIN"/>
    <property type="match status" value="1"/>
</dbReference>
<accession>A0A5P2GBK8</accession>
<dbReference type="AlphaFoldDB" id="A0A5P2GBK8"/>
<evidence type="ECO:0000313" key="2">
    <source>
        <dbReference type="Proteomes" id="UP000292424"/>
    </source>
</evidence>
<protein>
    <submittedName>
        <fullName evidence="1">Uncharacterized protein</fullName>
    </submittedName>
</protein>
<dbReference type="OrthoDB" id="321327at2"/>
<dbReference type="CDD" id="cd02247">
    <property type="entry name" value="cupin_pirin_C"/>
    <property type="match status" value="1"/>
</dbReference>
<dbReference type="PANTHER" id="PTHR13903">
    <property type="entry name" value="PIRIN-RELATED"/>
    <property type="match status" value="1"/>
</dbReference>
<dbReference type="InterPro" id="IPR012093">
    <property type="entry name" value="Pirin"/>
</dbReference>
<keyword evidence="2" id="KW-1185">Reference proteome</keyword>
<name>A0A5P2GBK8_9BACT</name>
<dbReference type="Gene3D" id="2.60.120.10">
    <property type="entry name" value="Jelly Rolls"/>
    <property type="match status" value="1"/>
</dbReference>
<organism evidence="1 2">
    <name type="scientific">Rhizosphaericola mali</name>
    <dbReference type="NCBI Taxonomy" id="2545455"/>
    <lineage>
        <taxon>Bacteria</taxon>
        <taxon>Pseudomonadati</taxon>
        <taxon>Bacteroidota</taxon>
        <taxon>Chitinophagia</taxon>
        <taxon>Chitinophagales</taxon>
        <taxon>Chitinophagaceae</taxon>
        <taxon>Rhizosphaericola</taxon>
    </lineage>
</organism>
<dbReference type="KEGG" id="arac:E0W69_009870"/>
<dbReference type="SUPFAM" id="SSF51182">
    <property type="entry name" value="RmlC-like cupins"/>
    <property type="match status" value="1"/>
</dbReference>
<gene>
    <name evidence="1" type="ORF">E0W69_009870</name>
</gene>
<dbReference type="InterPro" id="IPR014710">
    <property type="entry name" value="RmlC-like_jellyroll"/>
</dbReference>
<proteinExistence type="predicted"/>
<dbReference type="EMBL" id="CP044016">
    <property type="protein sequence ID" value="QES88951.1"/>
    <property type="molecule type" value="Genomic_DNA"/>
</dbReference>
<evidence type="ECO:0000313" key="1">
    <source>
        <dbReference type="EMBL" id="QES88951.1"/>
    </source>
</evidence>